<dbReference type="EMBL" id="CP053586">
    <property type="protein sequence ID" value="WNZ23740.1"/>
    <property type="molecule type" value="Genomic_DNA"/>
</dbReference>
<evidence type="ECO:0000256" key="1">
    <source>
        <dbReference type="SAM" id="MobiDB-lite"/>
    </source>
</evidence>
<evidence type="ECO:0000256" key="2">
    <source>
        <dbReference type="SAM" id="SignalP"/>
    </source>
</evidence>
<reference evidence="3" key="1">
    <citation type="submission" date="2020-05" db="EMBL/GenBank/DDBJ databases">
        <authorList>
            <person name="Zhu T."/>
            <person name="Keshari N."/>
            <person name="Lu X."/>
        </authorList>
    </citation>
    <scope>NUCLEOTIDE SEQUENCE</scope>
    <source>
        <strain evidence="3">NK1-12</strain>
    </source>
</reference>
<gene>
    <name evidence="3" type="ORF">HJG54_13340</name>
</gene>
<feature type="compositionally biased region" description="Basic and acidic residues" evidence="1">
    <location>
        <begin position="182"/>
        <end position="194"/>
    </location>
</feature>
<dbReference type="AlphaFoldDB" id="A0AA96WES1"/>
<organism evidence="3">
    <name type="scientific">Leptolyngbya sp. NK1-12</name>
    <dbReference type="NCBI Taxonomy" id="2547451"/>
    <lineage>
        <taxon>Bacteria</taxon>
        <taxon>Bacillati</taxon>
        <taxon>Cyanobacteriota</taxon>
        <taxon>Cyanophyceae</taxon>
        <taxon>Leptolyngbyales</taxon>
        <taxon>Leptolyngbyaceae</taxon>
        <taxon>Leptolyngbya group</taxon>
        <taxon>Leptolyngbya</taxon>
    </lineage>
</organism>
<protein>
    <submittedName>
        <fullName evidence="3">Uncharacterized protein</fullName>
    </submittedName>
</protein>
<evidence type="ECO:0000313" key="3">
    <source>
        <dbReference type="EMBL" id="WNZ23740.1"/>
    </source>
</evidence>
<feature type="region of interest" description="Disordered" evidence="1">
    <location>
        <begin position="37"/>
        <end position="60"/>
    </location>
</feature>
<feature type="signal peptide" evidence="2">
    <location>
        <begin position="1"/>
        <end position="24"/>
    </location>
</feature>
<feature type="region of interest" description="Disordered" evidence="1">
    <location>
        <begin position="157"/>
        <end position="200"/>
    </location>
</feature>
<sequence length="200" mass="21990">MGKKTGNKTVLWGLLGTTLVTAGAALLAESVAAKPSQTTGFSDRSSEETLMAESRDHHYRRDREVRPLPTIPQAFNRAFYSHTGNFFDNRGIWQQFRLIFGVPNFVDNSISQDGRAVNRLYRDVLEQQTSSGPVLRTPDLPNPYTGSILTTPLVITEEPVPAPPPFPSFGRPPVAPPPADSPRTETEAAPRREGPVPALW</sequence>
<proteinExistence type="predicted"/>
<feature type="chain" id="PRO_5041683288" evidence="2">
    <location>
        <begin position="25"/>
        <end position="200"/>
    </location>
</feature>
<name>A0AA96WES1_9CYAN</name>
<dbReference type="RefSeq" id="WP_316435479.1">
    <property type="nucleotide sequence ID" value="NZ_CP053586.1"/>
</dbReference>
<keyword evidence="2" id="KW-0732">Signal</keyword>
<accession>A0AA96WES1</accession>